<dbReference type="InterPro" id="IPR050445">
    <property type="entry name" value="Bact_polysacc_biosynth/exp"/>
</dbReference>
<evidence type="ECO:0000313" key="3">
    <source>
        <dbReference type="Proteomes" id="UP000267159"/>
    </source>
</evidence>
<keyword evidence="1" id="KW-0472">Membrane</keyword>
<accession>A0A3L8A4T9</accession>
<feature type="transmembrane region" description="Helical" evidence="1">
    <location>
        <begin position="30"/>
        <end position="48"/>
    </location>
</feature>
<keyword evidence="1" id="KW-1133">Transmembrane helix</keyword>
<evidence type="ECO:0000313" key="2">
    <source>
        <dbReference type="EMBL" id="RLT78187.1"/>
    </source>
</evidence>
<keyword evidence="2" id="KW-0418">Kinase</keyword>
<sequence>MVEERKERTGAQSEEQNNIQEILFRYLIHWPWFVVSVIICVACAWGYLRLTTPVYNITATVLIKDDKKGGGASMSSELEKMGLDGFVSSS</sequence>
<evidence type="ECO:0000256" key="1">
    <source>
        <dbReference type="SAM" id="Phobius"/>
    </source>
</evidence>
<protein>
    <submittedName>
        <fullName evidence="2">Tyrosine protein kinase</fullName>
    </submittedName>
</protein>
<comment type="caution">
    <text evidence="2">The sequence shown here is derived from an EMBL/GenBank/DDBJ whole genome shotgun (WGS) entry which is preliminary data.</text>
</comment>
<reference evidence="2 3" key="1">
    <citation type="submission" date="2018-09" db="EMBL/GenBank/DDBJ databases">
        <title>Murine metabolic-syndrome-specific gut microbial biobank.</title>
        <authorList>
            <person name="Liu C."/>
        </authorList>
    </citation>
    <scope>NUCLEOTIDE SEQUENCE [LARGE SCALE GENOMIC DNA]</scope>
    <source>
        <strain evidence="2 3">0.1X-D8-26</strain>
    </source>
</reference>
<dbReference type="GO" id="GO:0005886">
    <property type="term" value="C:plasma membrane"/>
    <property type="evidence" value="ECO:0007669"/>
    <property type="project" value="TreeGrafter"/>
</dbReference>
<dbReference type="Proteomes" id="UP000267159">
    <property type="component" value="Unassembled WGS sequence"/>
</dbReference>
<proteinExistence type="predicted"/>
<gene>
    <name evidence="2" type="ORF">D7Y07_20665</name>
</gene>
<feature type="non-terminal residue" evidence="2">
    <location>
        <position position="90"/>
    </location>
</feature>
<dbReference type="AlphaFoldDB" id="A0A3L8A4T9"/>
<name>A0A3L8A4T9_9BACE</name>
<organism evidence="2 3">
    <name type="scientific">Bacteroides acidifaciens</name>
    <dbReference type="NCBI Taxonomy" id="85831"/>
    <lineage>
        <taxon>Bacteria</taxon>
        <taxon>Pseudomonadati</taxon>
        <taxon>Bacteroidota</taxon>
        <taxon>Bacteroidia</taxon>
        <taxon>Bacteroidales</taxon>
        <taxon>Bacteroidaceae</taxon>
        <taxon>Bacteroides</taxon>
    </lineage>
</organism>
<dbReference type="GO" id="GO:0004713">
    <property type="term" value="F:protein tyrosine kinase activity"/>
    <property type="evidence" value="ECO:0007669"/>
    <property type="project" value="TreeGrafter"/>
</dbReference>
<keyword evidence="1" id="KW-0812">Transmembrane</keyword>
<dbReference type="PANTHER" id="PTHR32309:SF13">
    <property type="entry name" value="FERRIC ENTEROBACTIN TRANSPORT PROTEIN FEPE"/>
    <property type="match status" value="1"/>
</dbReference>
<dbReference type="EMBL" id="RAZM01000166">
    <property type="protein sequence ID" value="RLT78187.1"/>
    <property type="molecule type" value="Genomic_DNA"/>
</dbReference>
<keyword evidence="2" id="KW-0808">Transferase</keyword>
<dbReference type="PANTHER" id="PTHR32309">
    <property type="entry name" value="TYROSINE-PROTEIN KINASE"/>
    <property type="match status" value="1"/>
</dbReference>